<dbReference type="Proteomes" id="UP000289738">
    <property type="component" value="Chromosome B10"/>
</dbReference>
<reference evidence="1 2" key="1">
    <citation type="submission" date="2019-01" db="EMBL/GenBank/DDBJ databases">
        <title>Sequencing of cultivated peanut Arachis hypogaea provides insights into genome evolution and oil improvement.</title>
        <authorList>
            <person name="Chen X."/>
        </authorList>
    </citation>
    <scope>NUCLEOTIDE SEQUENCE [LARGE SCALE GENOMIC DNA]</scope>
    <source>
        <strain evidence="2">cv. Fuhuasheng</strain>
        <tissue evidence="1">Leaves</tissue>
    </source>
</reference>
<comment type="caution">
    <text evidence="1">The sequence shown here is derived from an EMBL/GenBank/DDBJ whole genome shotgun (WGS) entry which is preliminary data.</text>
</comment>
<accession>A0A444X6K5</accession>
<organism evidence="1 2">
    <name type="scientific">Arachis hypogaea</name>
    <name type="common">Peanut</name>
    <dbReference type="NCBI Taxonomy" id="3818"/>
    <lineage>
        <taxon>Eukaryota</taxon>
        <taxon>Viridiplantae</taxon>
        <taxon>Streptophyta</taxon>
        <taxon>Embryophyta</taxon>
        <taxon>Tracheophyta</taxon>
        <taxon>Spermatophyta</taxon>
        <taxon>Magnoliopsida</taxon>
        <taxon>eudicotyledons</taxon>
        <taxon>Gunneridae</taxon>
        <taxon>Pentapetalae</taxon>
        <taxon>rosids</taxon>
        <taxon>fabids</taxon>
        <taxon>Fabales</taxon>
        <taxon>Fabaceae</taxon>
        <taxon>Papilionoideae</taxon>
        <taxon>50 kb inversion clade</taxon>
        <taxon>dalbergioids sensu lato</taxon>
        <taxon>Dalbergieae</taxon>
        <taxon>Pterocarpus clade</taxon>
        <taxon>Arachis</taxon>
    </lineage>
</organism>
<protein>
    <submittedName>
        <fullName evidence="1">Uncharacterized protein</fullName>
    </submittedName>
</protein>
<gene>
    <name evidence="1" type="ORF">Ahy_B10g104821</name>
</gene>
<evidence type="ECO:0000313" key="2">
    <source>
        <dbReference type="Proteomes" id="UP000289738"/>
    </source>
</evidence>
<dbReference type="AlphaFoldDB" id="A0A444X6K5"/>
<name>A0A444X6K5_ARAHY</name>
<keyword evidence="2" id="KW-1185">Reference proteome</keyword>
<dbReference type="EMBL" id="SDMP01000020">
    <property type="protein sequence ID" value="RYQ85301.1"/>
    <property type="molecule type" value="Genomic_DNA"/>
</dbReference>
<sequence>MGQDHSKLDSNIIAEAITSLVKVDPLINVKTVIAEVQSKFNYNISYRKAWLAKKKVGEKNIWRLRSIFKAPYLQKLIVNIGNIEYVEVRYSRTVHEYNMRYQRRPRMTHFLNEMDMHMLRGPRRCRQCGVEDRSRSRCRQSSGASAGNNAL</sequence>
<proteinExistence type="predicted"/>
<evidence type="ECO:0000313" key="1">
    <source>
        <dbReference type="EMBL" id="RYQ85301.1"/>
    </source>
</evidence>